<dbReference type="Proteomes" id="UP001378188">
    <property type="component" value="Unassembled WGS sequence"/>
</dbReference>
<name>A0AAW9RR38_9HYPH</name>
<dbReference type="EMBL" id="JAZHOF010000014">
    <property type="protein sequence ID" value="MEJ8574802.1"/>
    <property type="molecule type" value="Genomic_DNA"/>
</dbReference>
<dbReference type="RefSeq" id="WP_340332498.1">
    <property type="nucleotide sequence ID" value="NZ_JAZHOF010000014.1"/>
</dbReference>
<reference evidence="2 3" key="1">
    <citation type="submission" date="2024-02" db="EMBL/GenBank/DDBJ databases">
        <title>Genome analysis and characterization of Microbaculum marinisediminis sp. nov., isolated from marine sediment.</title>
        <authorList>
            <person name="Du Z.-J."/>
            <person name="Ye Y.-Q."/>
            <person name="Zhang Z.-R."/>
            <person name="Yuan S.-M."/>
            <person name="Zhang X.-Y."/>
        </authorList>
    </citation>
    <scope>NUCLEOTIDE SEQUENCE [LARGE SCALE GENOMIC DNA]</scope>
    <source>
        <strain evidence="2 3">SDUM1044001</strain>
    </source>
</reference>
<evidence type="ECO:0000256" key="1">
    <source>
        <dbReference type="SAM" id="Phobius"/>
    </source>
</evidence>
<feature type="transmembrane region" description="Helical" evidence="1">
    <location>
        <begin position="55"/>
        <end position="79"/>
    </location>
</feature>
<keyword evidence="3" id="KW-1185">Reference proteome</keyword>
<feature type="transmembrane region" description="Helical" evidence="1">
    <location>
        <begin position="128"/>
        <end position="145"/>
    </location>
</feature>
<organism evidence="2 3">
    <name type="scientific">Microbaculum marinum</name>
    <dbReference type="NCBI Taxonomy" id="1764581"/>
    <lineage>
        <taxon>Bacteria</taxon>
        <taxon>Pseudomonadati</taxon>
        <taxon>Pseudomonadota</taxon>
        <taxon>Alphaproteobacteria</taxon>
        <taxon>Hyphomicrobiales</taxon>
        <taxon>Tepidamorphaceae</taxon>
        <taxon>Microbaculum</taxon>
    </lineage>
</organism>
<feature type="transmembrane region" description="Helical" evidence="1">
    <location>
        <begin position="88"/>
        <end position="108"/>
    </location>
</feature>
<evidence type="ECO:0000313" key="3">
    <source>
        <dbReference type="Proteomes" id="UP001378188"/>
    </source>
</evidence>
<sequence length="157" mass="15965">MSAIGRFLGRLITTGFGYVVACVAAGMAISLGIVLQAFIEGTIGISMRRLAAETLFAGGIIASFAVVYAFAPAVVGIVVAEVFRVRRMVYYVAAGGVAGALAYVSPVGSDMSRGPELAGHAVEIGPQFALYVAAGIIGGIVYWGFSGRSAGVLAKSP</sequence>
<keyword evidence="1" id="KW-1133">Transmembrane helix</keyword>
<protein>
    <recommendedName>
        <fullName evidence="4">Major facilitator superfamily (MFS) profile domain-containing protein</fullName>
    </recommendedName>
</protein>
<gene>
    <name evidence="2" type="ORF">V3328_25225</name>
</gene>
<keyword evidence="1" id="KW-0472">Membrane</keyword>
<accession>A0AAW9RR38</accession>
<keyword evidence="1" id="KW-0812">Transmembrane</keyword>
<feature type="transmembrane region" description="Helical" evidence="1">
    <location>
        <begin position="12"/>
        <end position="35"/>
    </location>
</feature>
<evidence type="ECO:0000313" key="2">
    <source>
        <dbReference type="EMBL" id="MEJ8574802.1"/>
    </source>
</evidence>
<comment type="caution">
    <text evidence="2">The sequence shown here is derived from an EMBL/GenBank/DDBJ whole genome shotgun (WGS) entry which is preliminary data.</text>
</comment>
<evidence type="ECO:0008006" key="4">
    <source>
        <dbReference type="Google" id="ProtNLM"/>
    </source>
</evidence>
<proteinExistence type="predicted"/>
<dbReference type="AlphaFoldDB" id="A0AAW9RR38"/>